<evidence type="ECO:0000313" key="1">
    <source>
        <dbReference type="EMBL" id="ETO34470.1"/>
    </source>
</evidence>
<evidence type="ECO:0008006" key="3">
    <source>
        <dbReference type="Google" id="ProtNLM"/>
    </source>
</evidence>
<dbReference type="EMBL" id="ASPP01002534">
    <property type="protein sequence ID" value="ETO34470.1"/>
    <property type="molecule type" value="Genomic_DNA"/>
</dbReference>
<evidence type="ECO:0000313" key="2">
    <source>
        <dbReference type="Proteomes" id="UP000023152"/>
    </source>
</evidence>
<organism evidence="1 2">
    <name type="scientific">Reticulomyxa filosa</name>
    <dbReference type="NCBI Taxonomy" id="46433"/>
    <lineage>
        <taxon>Eukaryota</taxon>
        <taxon>Sar</taxon>
        <taxon>Rhizaria</taxon>
        <taxon>Retaria</taxon>
        <taxon>Foraminifera</taxon>
        <taxon>Monothalamids</taxon>
        <taxon>Reticulomyxidae</taxon>
        <taxon>Reticulomyxa</taxon>
    </lineage>
</organism>
<accession>X6P7I0</accession>
<name>X6P7I0_RETFI</name>
<feature type="non-terminal residue" evidence="1">
    <location>
        <position position="180"/>
    </location>
</feature>
<keyword evidence="2" id="KW-1185">Reference proteome</keyword>
<sequence length="180" mass="20555">MTLESENNSSKLLSSPSTPTVALSLDELEYHGHSLVVAIQTPAGDWLKAPQGTYSRGNDGPDLELVREYSSWCNFRIRSLGVKRIRLKTANNMFVRAGHTGQRLNQSCWGYEFEEFTLQALPNMKIALKTCHSTFVTTKPKTNQQRPTLRHKKTRQCLSRFESFTFYLVTCSLSYSKRLE</sequence>
<gene>
    <name evidence="1" type="ORF">RFI_02624</name>
</gene>
<comment type="caution">
    <text evidence="1">The sequence shown here is derived from an EMBL/GenBank/DDBJ whole genome shotgun (WGS) entry which is preliminary data.</text>
</comment>
<dbReference type="CDD" id="cd00257">
    <property type="entry name" value="beta-trefoil_FSCN-like"/>
    <property type="match status" value="1"/>
</dbReference>
<protein>
    <recommendedName>
        <fullName evidence="3">Fascin domain-containing protein</fullName>
    </recommendedName>
</protein>
<proteinExistence type="predicted"/>
<dbReference type="AlphaFoldDB" id="X6P7I0"/>
<dbReference type="Proteomes" id="UP000023152">
    <property type="component" value="Unassembled WGS sequence"/>
</dbReference>
<dbReference type="Gene3D" id="2.80.10.50">
    <property type="match status" value="1"/>
</dbReference>
<reference evidence="1 2" key="1">
    <citation type="journal article" date="2013" name="Curr. Biol.">
        <title>The Genome of the Foraminiferan Reticulomyxa filosa.</title>
        <authorList>
            <person name="Glockner G."/>
            <person name="Hulsmann N."/>
            <person name="Schleicher M."/>
            <person name="Noegel A.A."/>
            <person name="Eichinger L."/>
            <person name="Gallinger C."/>
            <person name="Pawlowski J."/>
            <person name="Sierra R."/>
            <person name="Euteneuer U."/>
            <person name="Pillet L."/>
            <person name="Moustafa A."/>
            <person name="Platzer M."/>
            <person name="Groth M."/>
            <person name="Szafranski K."/>
            <person name="Schliwa M."/>
        </authorList>
    </citation>
    <scope>NUCLEOTIDE SEQUENCE [LARGE SCALE GENOMIC DNA]</scope>
</reference>